<name>A0A0A8ZP77_ARUDO</name>
<reference evidence="2" key="2">
    <citation type="journal article" date="2015" name="Data Brief">
        <title>Shoot transcriptome of the giant reed, Arundo donax.</title>
        <authorList>
            <person name="Barrero R.A."/>
            <person name="Guerrero F.D."/>
            <person name="Moolhuijzen P."/>
            <person name="Goolsby J.A."/>
            <person name="Tidwell J."/>
            <person name="Bellgard S.E."/>
            <person name="Bellgard M.I."/>
        </authorList>
    </citation>
    <scope>NUCLEOTIDE SEQUENCE</scope>
    <source>
        <tissue evidence="2">Shoot tissue taken approximately 20 cm above the soil surface</tissue>
    </source>
</reference>
<dbReference type="AlphaFoldDB" id="A0A0A8ZP77"/>
<feature type="region of interest" description="Disordered" evidence="1">
    <location>
        <begin position="1"/>
        <end position="25"/>
    </location>
</feature>
<evidence type="ECO:0000256" key="1">
    <source>
        <dbReference type="SAM" id="MobiDB-lite"/>
    </source>
</evidence>
<organism evidence="2">
    <name type="scientific">Arundo donax</name>
    <name type="common">Giant reed</name>
    <name type="synonym">Donax arundinaceus</name>
    <dbReference type="NCBI Taxonomy" id="35708"/>
    <lineage>
        <taxon>Eukaryota</taxon>
        <taxon>Viridiplantae</taxon>
        <taxon>Streptophyta</taxon>
        <taxon>Embryophyta</taxon>
        <taxon>Tracheophyta</taxon>
        <taxon>Spermatophyta</taxon>
        <taxon>Magnoliopsida</taxon>
        <taxon>Liliopsida</taxon>
        <taxon>Poales</taxon>
        <taxon>Poaceae</taxon>
        <taxon>PACMAD clade</taxon>
        <taxon>Arundinoideae</taxon>
        <taxon>Arundineae</taxon>
        <taxon>Arundo</taxon>
    </lineage>
</organism>
<proteinExistence type="predicted"/>
<reference evidence="2" key="1">
    <citation type="submission" date="2014-09" db="EMBL/GenBank/DDBJ databases">
        <authorList>
            <person name="Magalhaes I.L.F."/>
            <person name="Oliveira U."/>
            <person name="Santos F.R."/>
            <person name="Vidigal T.H.D.A."/>
            <person name="Brescovit A.D."/>
            <person name="Santos A.J."/>
        </authorList>
    </citation>
    <scope>NUCLEOTIDE SEQUENCE</scope>
    <source>
        <tissue evidence="2">Shoot tissue taken approximately 20 cm above the soil surface</tissue>
    </source>
</reference>
<sequence>MPGLWKKQSDKMRVCAAPVKKGVDK</sequence>
<accession>A0A0A8ZP77</accession>
<dbReference type="EMBL" id="GBRH01258387">
    <property type="protein sequence ID" value="JAD39508.1"/>
    <property type="molecule type" value="Transcribed_RNA"/>
</dbReference>
<protein>
    <submittedName>
        <fullName evidence="2">Uncharacterized protein</fullName>
    </submittedName>
</protein>
<evidence type="ECO:0000313" key="2">
    <source>
        <dbReference type="EMBL" id="JAD39508.1"/>
    </source>
</evidence>